<accession>A0A1F7KEI6</accession>
<comment type="caution">
    <text evidence="1">The sequence shown here is derived from an EMBL/GenBank/DDBJ whole genome shotgun (WGS) entry which is preliminary data.</text>
</comment>
<gene>
    <name evidence="1" type="ORF">A2209_01210</name>
</gene>
<reference evidence="1 2" key="1">
    <citation type="journal article" date="2016" name="Nat. Commun.">
        <title>Thousands of microbial genomes shed light on interconnected biogeochemical processes in an aquifer system.</title>
        <authorList>
            <person name="Anantharaman K."/>
            <person name="Brown C.T."/>
            <person name="Hug L.A."/>
            <person name="Sharon I."/>
            <person name="Castelle C.J."/>
            <person name="Probst A.J."/>
            <person name="Thomas B.C."/>
            <person name="Singh A."/>
            <person name="Wilkins M.J."/>
            <person name="Karaoz U."/>
            <person name="Brodie E.L."/>
            <person name="Williams K.H."/>
            <person name="Hubbard S.S."/>
            <person name="Banfield J.F."/>
        </authorList>
    </citation>
    <scope>NUCLEOTIDE SEQUENCE [LARGE SCALE GENOMIC DNA]</scope>
</reference>
<dbReference type="Proteomes" id="UP000178450">
    <property type="component" value="Unassembled WGS sequence"/>
</dbReference>
<name>A0A1F7KEI6_9BACT</name>
<dbReference type="SUPFAM" id="SSF159779">
    <property type="entry name" value="CdCA1 repeat-like"/>
    <property type="match status" value="1"/>
</dbReference>
<sequence>MSAKDMPSSQEGTDQISNQLGFLSKNDWLDQLTDKLNTEAASFYQENLLEAAQGLGYCIDERPIADSDPSKSMPPKPAFVGGAAGWVVMYLMSGQTLENAVISTKRLYQKMNWGDMEIHTDNHSHEGQVGCGFLNVQQSVIDVLKQLNIPGLSKEINKINGVAIFQALKNAGAKVITLTGAHKASQAKVVINQVVGKTLDRQKLYDQNPAFLWDAWATANNKVLTEFNQLAQTNLELDNFTRLQAGLHLATGMFLNAVRLDGAEKNVVMLS</sequence>
<evidence type="ECO:0000313" key="1">
    <source>
        <dbReference type="EMBL" id="OGK66253.1"/>
    </source>
</evidence>
<proteinExistence type="predicted"/>
<dbReference type="EMBL" id="MGBG01000010">
    <property type="protein sequence ID" value="OGK66253.1"/>
    <property type="molecule type" value="Genomic_DNA"/>
</dbReference>
<organism evidence="1 2">
    <name type="scientific">Candidatus Roizmanbacteria bacterium RIFOXYA1_FULL_41_12</name>
    <dbReference type="NCBI Taxonomy" id="1802082"/>
    <lineage>
        <taxon>Bacteria</taxon>
        <taxon>Candidatus Roizmaniibacteriota</taxon>
    </lineage>
</organism>
<evidence type="ECO:0000313" key="2">
    <source>
        <dbReference type="Proteomes" id="UP000178450"/>
    </source>
</evidence>
<protein>
    <submittedName>
        <fullName evidence="1">Uncharacterized protein</fullName>
    </submittedName>
</protein>
<dbReference type="InterPro" id="IPR040931">
    <property type="entry name" value="CDCA"/>
</dbReference>
<dbReference type="Pfam" id="PF18484">
    <property type="entry name" value="CDCA"/>
    <property type="match status" value="1"/>
</dbReference>
<dbReference type="AlphaFoldDB" id="A0A1F7KEI6"/>